<dbReference type="PANTHER" id="PTHR22923">
    <property type="entry name" value="CEREBELLIN-RELATED"/>
    <property type="match status" value="1"/>
</dbReference>
<dbReference type="PROSITE" id="PS50871">
    <property type="entry name" value="C1Q"/>
    <property type="match status" value="1"/>
</dbReference>
<evidence type="ECO:0000256" key="2">
    <source>
        <dbReference type="ARBA" id="ARBA00022525"/>
    </source>
</evidence>
<reference evidence="5" key="1">
    <citation type="submission" date="2019-08" db="EMBL/GenBank/DDBJ databases">
        <title>The improved chromosome-level genome for the pearl oyster Pinctada fucata martensii using PacBio sequencing and Hi-C.</title>
        <authorList>
            <person name="Zheng Z."/>
        </authorList>
    </citation>
    <scope>NUCLEOTIDE SEQUENCE</scope>
    <source>
        <strain evidence="5">ZZ-2019</strain>
        <tissue evidence="5">Adductor muscle</tissue>
    </source>
</reference>
<accession>A0AA88YFC0</accession>
<keyword evidence="2" id="KW-0964">Secreted</keyword>
<dbReference type="InterPro" id="IPR050822">
    <property type="entry name" value="Cerebellin_Synaptic_Org"/>
</dbReference>
<dbReference type="SUPFAM" id="SSF49842">
    <property type="entry name" value="TNF-like"/>
    <property type="match status" value="1"/>
</dbReference>
<dbReference type="InterPro" id="IPR001073">
    <property type="entry name" value="C1q_dom"/>
</dbReference>
<feature type="domain" description="C1q" evidence="4">
    <location>
        <begin position="1"/>
        <end position="127"/>
    </location>
</feature>
<feature type="non-terminal residue" evidence="5">
    <location>
        <position position="1"/>
    </location>
</feature>
<comment type="subcellular location">
    <subcellularLocation>
        <location evidence="1">Secreted</location>
    </subcellularLocation>
</comment>
<dbReference type="Pfam" id="PF00386">
    <property type="entry name" value="C1q"/>
    <property type="match status" value="1"/>
</dbReference>
<evidence type="ECO:0000256" key="1">
    <source>
        <dbReference type="ARBA" id="ARBA00004613"/>
    </source>
</evidence>
<evidence type="ECO:0000313" key="5">
    <source>
        <dbReference type="EMBL" id="KAK3103898.1"/>
    </source>
</evidence>
<keyword evidence="6" id="KW-1185">Reference proteome</keyword>
<dbReference type="Proteomes" id="UP001186944">
    <property type="component" value="Unassembled WGS sequence"/>
</dbReference>
<keyword evidence="3" id="KW-0732">Signal</keyword>
<dbReference type="SMART" id="SM00110">
    <property type="entry name" value="C1Q"/>
    <property type="match status" value="1"/>
</dbReference>
<sequence>VAFHAKLKNTIKDYKSDDKIAFGNVVLNEGNGYNNESGVFTAPSDGIYVFDWTILTYPGKIFHLDFMVNNKIAAITHNTLSRSSHTSVSSSVVVKLQKGDQAWLESHKSYVGQYAFGAWTYLSGFKL</sequence>
<gene>
    <name evidence="5" type="ORF">FSP39_022759</name>
</gene>
<comment type="caution">
    <text evidence="5">The sequence shown here is derived from an EMBL/GenBank/DDBJ whole genome shotgun (WGS) entry which is preliminary data.</text>
</comment>
<dbReference type="InterPro" id="IPR008983">
    <property type="entry name" value="Tumour_necrosis_fac-like_dom"/>
</dbReference>
<protein>
    <recommendedName>
        <fullName evidence="4">C1q domain-containing protein</fullName>
    </recommendedName>
</protein>
<proteinExistence type="predicted"/>
<evidence type="ECO:0000259" key="4">
    <source>
        <dbReference type="PROSITE" id="PS50871"/>
    </source>
</evidence>
<dbReference type="PANTHER" id="PTHR22923:SF116">
    <property type="entry name" value="C1Q DOMAIN-CONTAINING PROTEIN"/>
    <property type="match status" value="1"/>
</dbReference>
<name>A0AA88YFC0_PINIB</name>
<dbReference type="EMBL" id="VSWD01000005">
    <property type="protein sequence ID" value="KAK3103898.1"/>
    <property type="molecule type" value="Genomic_DNA"/>
</dbReference>
<dbReference type="GO" id="GO:0005576">
    <property type="term" value="C:extracellular region"/>
    <property type="evidence" value="ECO:0007669"/>
    <property type="project" value="UniProtKB-SubCell"/>
</dbReference>
<organism evidence="5 6">
    <name type="scientific">Pinctada imbricata</name>
    <name type="common">Atlantic pearl-oyster</name>
    <name type="synonym">Pinctada martensii</name>
    <dbReference type="NCBI Taxonomy" id="66713"/>
    <lineage>
        <taxon>Eukaryota</taxon>
        <taxon>Metazoa</taxon>
        <taxon>Spiralia</taxon>
        <taxon>Lophotrochozoa</taxon>
        <taxon>Mollusca</taxon>
        <taxon>Bivalvia</taxon>
        <taxon>Autobranchia</taxon>
        <taxon>Pteriomorphia</taxon>
        <taxon>Pterioida</taxon>
        <taxon>Pterioidea</taxon>
        <taxon>Pteriidae</taxon>
        <taxon>Pinctada</taxon>
    </lineage>
</organism>
<evidence type="ECO:0000256" key="3">
    <source>
        <dbReference type="ARBA" id="ARBA00022729"/>
    </source>
</evidence>
<dbReference type="Gene3D" id="2.60.120.40">
    <property type="match status" value="1"/>
</dbReference>
<evidence type="ECO:0000313" key="6">
    <source>
        <dbReference type="Proteomes" id="UP001186944"/>
    </source>
</evidence>
<dbReference type="AlphaFoldDB" id="A0AA88YFC0"/>
<dbReference type="PRINTS" id="PR00007">
    <property type="entry name" value="COMPLEMNTC1Q"/>
</dbReference>